<organism evidence="2 3">
    <name type="scientific">Hirundo rustica rustica</name>
    <dbReference type="NCBI Taxonomy" id="333673"/>
    <lineage>
        <taxon>Eukaryota</taxon>
        <taxon>Metazoa</taxon>
        <taxon>Chordata</taxon>
        <taxon>Craniata</taxon>
        <taxon>Vertebrata</taxon>
        <taxon>Euteleostomi</taxon>
        <taxon>Archelosauria</taxon>
        <taxon>Archosauria</taxon>
        <taxon>Dinosauria</taxon>
        <taxon>Saurischia</taxon>
        <taxon>Theropoda</taxon>
        <taxon>Coelurosauria</taxon>
        <taxon>Aves</taxon>
        <taxon>Neognathae</taxon>
        <taxon>Neoaves</taxon>
        <taxon>Telluraves</taxon>
        <taxon>Australaves</taxon>
        <taxon>Passeriformes</taxon>
        <taxon>Sylvioidea</taxon>
        <taxon>Hirundinidae</taxon>
        <taxon>Hirundo</taxon>
    </lineage>
</organism>
<gene>
    <name evidence="2" type="ORF">DUI87_16096</name>
</gene>
<name>A0A3M0K107_HIRRU</name>
<protein>
    <submittedName>
        <fullName evidence="2">Uncharacterized protein</fullName>
    </submittedName>
</protein>
<accession>A0A3M0K107</accession>
<sequence>MQLCSFVLEAAQTYSHDPEPNTVTLSPEEKQPWTKLINSDVLPYEHSGTVYRSTDVMLNATGAKYHTVLPQGEMGDEQGPPEPCLGTGALQCLHQRQRQWNRERTHSKFADGMKLSGAGDTTEGQDAM</sequence>
<dbReference type="Proteomes" id="UP000269221">
    <property type="component" value="Unassembled WGS sequence"/>
</dbReference>
<comment type="caution">
    <text evidence="2">The sequence shown here is derived from an EMBL/GenBank/DDBJ whole genome shotgun (WGS) entry which is preliminary data.</text>
</comment>
<keyword evidence="3" id="KW-1185">Reference proteome</keyword>
<dbReference type="AlphaFoldDB" id="A0A3M0K107"/>
<evidence type="ECO:0000256" key="1">
    <source>
        <dbReference type="SAM" id="MobiDB-lite"/>
    </source>
</evidence>
<feature type="compositionally biased region" description="Basic and acidic residues" evidence="1">
    <location>
        <begin position="101"/>
        <end position="111"/>
    </location>
</feature>
<proteinExistence type="predicted"/>
<evidence type="ECO:0000313" key="2">
    <source>
        <dbReference type="EMBL" id="RMC06658.1"/>
    </source>
</evidence>
<feature type="region of interest" description="Disordered" evidence="1">
    <location>
        <begin position="101"/>
        <end position="128"/>
    </location>
</feature>
<dbReference type="EMBL" id="QRBI01000120">
    <property type="protein sequence ID" value="RMC06658.1"/>
    <property type="molecule type" value="Genomic_DNA"/>
</dbReference>
<evidence type="ECO:0000313" key="3">
    <source>
        <dbReference type="Proteomes" id="UP000269221"/>
    </source>
</evidence>
<reference evidence="2 3" key="1">
    <citation type="submission" date="2018-07" db="EMBL/GenBank/DDBJ databases">
        <title>A high quality draft genome assembly of the barn swallow (H. rustica rustica).</title>
        <authorList>
            <person name="Formenti G."/>
            <person name="Chiara M."/>
            <person name="Poveda L."/>
            <person name="Francoijs K.-J."/>
            <person name="Bonisoli-Alquati A."/>
            <person name="Canova L."/>
            <person name="Gianfranceschi L."/>
            <person name="Horner D.S."/>
            <person name="Saino N."/>
        </authorList>
    </citation>
    <scope>NUCLEOTIDE SEQUENCE [LARGE SCALE GENOMIC DNA]</scope>
    <source>
        <strain evidence="2">Chelidonia</strain>
        <tissue evidence="2">Blood</tissue>
    </source>
</reference>